<comment type="caution">
    <text evidence="8">The sequence shown here is derived from an EMBL/GenBank/DDBJ whole genome shotgun (WGS) entry which is preliminary data.</text>
</comment>
<dbReference type="PANTHER" id="PTHR43646">
    <property type="entry name" value="GLYCOSYLTRANSFERASE"/>
    <property type="match status" value="1"/>
</dbReference>
<evidence type="ECO:0000313" key="9">
    <source>
        <dbReference type="Proteomes" id="UP000197446"/>
    </source>
</evidence>
<evidence type="ECO:0000313" key="8">
    <source>
        <dbReference type="EMBL" id="OWR05464.1"/>
    </source>
</evidence>
<evidence type="ECO:0000256" key="4">
    <source>
        <dbReference type="ARBA" id="ARBA00022679"/>
    </source>
</evidence>
<evidence type="ECO:0000256" key="1">
    <source>
        <dbReference type="ARBA" id="ARBA00004236"/>
    </source>
</evidence>
<dbReference type="PANTHER" id="PTHR43646:SF2">
    <property type="entry name" value="GLYCOSYLTRANSFERASE 2-LIKE DOMAIN-CONTAINING PROTEIN"/>
    <property type="match status" value="1"/>
</dbReference>
<organism evidence="8 9">
    <name type="scientific">Roseateles puraquae</name>
    <dbReference type="NCBI Taxonomy" id="431059"/>
    <lineage>
        <taxon>Bacteria</taxon>
        <taxon>Pseudomonadati</taxon>
        <taxon>Pseudomonadota</taxon>
        <taxon>Betaproteobacteria</taxon>
        <taxon>Burkholderiales</taxon>
        <taxon>Sphaerotilaceae</taxon>
        <taxon>Roseateles</taxon>
    </lineage>
</organism>
<feature type="region of interest" description="Disordered" evidence="6">
    <location>
        <begin position="1"/>
        <end position="36"/>
    </location>
</feature>
<dbReference type="AlphaFoldDB" id="A0A254NCT9"/>
<feature type="domain" description="Glycosyltransferase 2-like" evidence="7">
    <location>
        <begin position="371"/>
        <end position="487"/>
    </location>
</feature>
<dbReference type="Proteomes" id="UP000197446">
    <property type="component" value="Unassembled WGS sequence"/>
</dbReference>
<dbReference type="CDD" id="cd00761">
    <property type="entry name" value="Glyco_tranf_GTA_type"/>
    <property type="match status" value="1"/>
</dbReference>
<dbReference type="GO" id="GO:0005886">
    <property type="term" value="C:plasma membrane"/>
    <property type="evidence" value="ECO:0007669"/>
    <property type="project" value="UniProtKB-SubCell"/>
</dbReference>
<name>A0A254NCT9_9BURK</name>
<evidence type="ECO:0000256" key="3">
    <source>
        <dbReference type="ARBA" id="ARBA00022676"/>
    </source>
</evidence>
<sequence length="688" mass="76388">MLGPIPLGLIGRPFHEPRRRRRQGRKGADELAPGDGLIGGDEHRFAERVGAALRRLDGIADVIDENRIADPAATVEQRHLAAAGLRQHLTLEMPAQAVHDRGAKDDHRQVAPRMGRLHDFFLLGLGVGVRLAIAADPRRGLVCSLRPGCRPVDGHRADVHKALHPVAGGRLHQMPRRLRPTITVRQVDDLLTPLHSRVERARVQQVTDHGRTAAGLHGIRRSRAANQCDMRFGEPLLGESLAQAAADVTRGPGDQAATRAWLDRTHTETSRLDGEGGEDSRLTRLARRCHAPREPRTTTQPRVEAMIRDTHVTPRLCRQPKCGVCGARRQVGRVLHCAAQAPSRLLVTPGAVFRLQRRRPPTPSMSAHLAVIICTWNRIDVLVDTLASLAQVTPPAAPVDVLVVDNNSSDGTSARVRDLAAGWPLGRLHALFEPRQGKQFALNTGIARARELGCTVLAFTDDDILFPADWLQRIEAVFSNPTVALAGGRTELQWPAAGRPAWFHDGMAAIVGGVDLGPQRLLPPPANYSPAGANLVARIDLFDRVGPFSEAHFRHMDYEFGQRCLQRGEAVAYEPSLVVTAPIEPAMLTRRYFRRWSLKAGISPWQDMAPDVRHLAWVPLWLYRQMVQDALAWLLAPLRREAAADRFYRELRLWRAWGTVASRWISRLRPGAYPAWVEARSQKRKNVY</sequence>
<dbReference type="EMBL" id="NISI01000001">
    <property type="protein sequence ID" value="OWR05464.1"/>
    <property type="molecule type" value="Genomic_DNA"/>
</dbReference>
<reference evidence="8 9" key="1">
    <citation type="journal article" date="2007" name="Int. J. Syst. Evol. Microbiol.">
        <title>Description of Pelomonas aquatica sp. nov. and Pelomonas puraquae sp. nov., isolated from industrial and haemodialysis water.</title>
        <authorList>
            <person name="Gomila M."/>
            <person name="Bowien B."/>
            <person name="Falsen E."/>
            <person name="Moore E.R."/>
            <person name="Lalucat J."/>
        </authorList>
    </citation>
    <scope>NUCLEOTIDE SEQUENCE [LARGE SCALE GENOMIC DNA]</scope>
    <source>
        <strain evidence="8 9">CCUG 52769</strain>
    </source>
</reference>
<keyword evidence="2" id="KW-1003">Cell membrane</keyword>
<keyword evidence="5" id="KW-0472">Membrane</keyword>
<keyword evidence="3" id="KW-0328">Glycosyltransferase</keyword>
<dbReference type="Pfam" id="PF00535">
    <property type="entry name" value="Glycos_transf_2"/>
    <property type="match status" value="1"/>
</dbReference>
<accession>A0A254NCT9</accession>
<protein>
    <recommendedName>
        <fullName evidence="7">Glycosyltransferase 2-like domain-containing protein</fullName>
    </recommendedName>
</protein>
<dbReference type="InterPro" id="IPR029044">
    <property type="entry name" value="Nucleotide-diphossugar_trans"/>
</dbReference>
<keyword evidence="9" id="KW-1185">Reference proteome</keyword>
<evidence type="ECO:0000256" key="5">
    <source>
        <dbReference type="ARBA" id="ARBA00023136"/>
    </source>
</evidence>
<proteinExistence type="predicted"/>
<dbReference type="GO" id="GO:0016757">
    <property type="term" value="F:glycosyltransferase activity"/>
    <property type="evidence" value="ECO:0007669"/>
    <property type="project" value="UniProtKB-KW"/>
</dbReference>
<keyword evidence="4" id="KW-0808">Transferase</keyword>
<dbReference type="InterPro" id="IPR001173">
    <property type="entry name" value="Glyco_trans_2-like"/>
</dbReference>
<gene>
    <name evidence="8" type="ORF">CDO81_03100</name>
</gene>
<evidence type="ECO:0000256" key="2">
    <source>
        <dbReference type="ARBA" id="ARBA00022475"/>
    </source>
</evidence>
<dbReference type="Gene3D" id="3.90.550.10">
    <property type="entry name" value="Spore Coat Polysaccharide Biosynthesis Protein SpsA, Chain A"/>
    <property type="match status" value="1"/>
</dbReference>
<evidence type="ECO:0000256" key="6">
    <source>
        <dbReference type="SAM" id="MobiDB-lite"/>
    </source>
</evidence>
<comment type="subcellular location">
    <subcellularLocation>
        <location evidence="1">Cell membrane</location>
    </subcellularLocation>
</comment>
<evidence type="ECO:0000259" key="7">
    <source>
        <dbReference type="Pfam" id="PF00535"/>
    </source>
</evidence>
<dbReference type="SUPFAM" id="SSF53448">
    <property type="entry name" value="Nucleotide-diphospho-sugar transferases"/>
    <property type="match status" value="1"/>
</dbReference>